<dbReference type="RefSeq" id="XP_042928720.1">
    <property type="nucleotide sequence ID" value="XM_043058806.1"/>
</dbReference>
<dbReference type="AlphaFoldDB" id="A0A2K3E7E1"/>
<dbReference type="ExpressionAtlas" id="A0A2K3E7E1">
    <property type="expression patterns" value="baseline and differential"/>
</dbReference>
<dbReference type="Proteomes" id="UP000006906">
    <property type="component" value="Chromosome 1"/>
</dbReference>
<feature type="compositionally biased region" description="Low complexity" evidence="1">
    <location>
        <begin position="263"/>
        <end position="274"/>
    </location>
</feature>
<dbReference type="GeneID" id="5715569"/>
<gene>
    <name evidence="2" type="ORF">CHLRE_01g041200v5</name>
</gene>
<feature type="compositionally biased region" description="Basic residues" evidence="1">
    <location>
        <begin position="281"/>
        <end position="290"/>
    </location>
</feature>
<dbReference type="OrthoDB" id="10676184at2759"/>
<feature type="compositionally biased region" description="Low complexity" evidence="1">
    <location>
        <begin position="10"/>
        <end position="25"/>
    </location>
</feature>
<protein>
    <submittedName>
        <fullName evidence="2">Uncharacterized protein</fullName>
    </submittedName>
</protein>
<accession>A0A2K3E7E1</accession>
<dbReference type="EMBL" id="CM008962">
    <property type="protein sequence ID" value="PNW88709.1"/>
    <property type="molecule type" value="Genomic_DNA"/>
</dbReference>
<dbReference type="Gramene" id="PNW88709">
    <property type="protein sequence ID" value="PNW88709"/>
    <property type="gene ID" value="CHLRE_01g041200v5"/>
</dbReference>
<feature type="region of interest" description="Disordered" evidence="1">
    <location>
        <begin position="263"/>
        <end position="300"/>
    </location>
</feature>
<reference evidence="2 3" key="1">
    <citation type="journal article" date="2007" name="Science">
        <title>The Chlamydomonas genome reveals the evolution of key animal and plant functions.</title>
        <authorList>
            <person name="Merchant S.S."/>
            <person name="Prochnik S.E."/>
            <person name="Vallon O."/>
            <person name="Harris E.H."/>
            <person name="Karpowicz S.J."/>
            <person name="Witman G.B."/>
            <person name="Terry A."/>
            <person name="Salamov A."/>
            <person name="Fritz-Laylin L.K."/>
            <person name="Marechal-Drouard L."/>
            <person name="Marshall W.F."/>
            <person name="Qu L.H."/>
            <person name="Nelson D.R."/>
            <person name="Sanderfoot A.A."/>
            <person name="Spalding M.H."/>
            <person name="Kapitonov V.V."/>
            <person name="Ren Q."/>
            <person name="Ferris P."/>
            <person name="Lindquist E."/>
            <person name="Shapiro H."/>
            <person name="Lucas S.M."/>
            <person name="Grimwood J."/>
            <person name="Schmutz J."/>
            <person name="Cardol P."/>
            <person name="Cerutti H."/>
            <person name="Chanfreau G."/>
            <person name="Chen C.L."/>
            <person name="Cognat V."/>
            <person name="Croft M.T."/>
            <person name="Dent R."/>
            <person name="Dutcher S."/>
            <person name="Fernandez E."/>
            <person name="Fukuzawa H."/>
            <person name="Gonzalez-Ballester D."/>
            <person name="Gonzalez-Halphen D."/>
            <person name="Hallmann A."/>
            <person name="Hanikenne M."/>
            <person name="Hippler M."/>
            <person name="Inwood W."/>
            <person name="Jabbari K."/>
            <person name="Kalanon M."/>
            <person name="Kuras R."/>
            <person name="Lefebvre P.A."/>
            <person name="Lemaire S.D."/>
            <person name="Lobanov A.V."/>
            <person name="Lohr M."/>
            <person name="Manuell A."/>
            <person name="Meier I."/>
            <person name="Mets L."/>
            <person name="Mittag M."/>
            <person name="Mittelmeier T."/>
            <person name="Moroney J.V."/>
            <person name="Moseley J."/>
            <person name="Napoli C."/>
            <person name="Nedelcu A.M."/>
            <person name="Niyogi K."/>
            <person name="Novoselov S.V."/>
            <person name="Paulsen I.T."/>
            <person name="Pazour G."/>
            <person name="Purton S."/>
            <person name="Ral J.P."/>
            <person name="Riano-Pachon D.M."/>
            <person name="Riekhof W."/>
            <person name="Rymarquis L."/>
            <person name="Schroda M."/>
            <person name="Stern D."/>
            <person name="Umen J."/>
            <person name="Willows R."/>
            <person name="Wilson N."/>
            <person name="Zimmer S.L."/>
            <person name="Allmer J."/>
            <person name="Balk J."/>
            <person name="Bisova K."/>
            <person name="Chen C.J."/>
            <person name="Elias M."/>
            <person name="Gendler K."/>
            <person name="Hauser C."/>
            <person name="Lamb M.R."/>
            <person name="Ledford H."/>
            <person name="Long J.C."/>
            <person name="Minagawa J."/>
            <person name="Page M.D."/>
            <person name="Pan J."/>
            <person name="Pootakham W."/>
            <person name="Roje S."/>
            <person name="Rose A."/>
            <person name="Stahlberg E."/>
            <person name="Terauchi A.M."/>
            <person name="Yang P."/>
            <person name="Ball S."/>
            <person name="Bowler C."/>
            <person name="Dieckmann C.L."/>
            <person name="Gladyshev V.N."/>
            <person name="Green P."/>
            <person name="Jorgensen R."/>
            <person name="Mayfield S."/>
            <person name="Mueller-Roeber B."/>
            <person name="Rajamani S."/>
            <person name="Sayre R.T."/>
            <person name="Brokstein P."/>
            <person name="Dubchak I."/>
            <person name="Goodstein D."/>
            <person name="Hornick L."/>
            <person name="Huang Y.W."/>
            <person name="Jhaveri J."/>
            <person name="Luo Y."/>
            <person name="Martinez D."/>
            <person name="Ngau W.C."/>
            <person name="Otillar B."/>
            <person name="Poliakov A."/>
            <person name="Porter A."/>
            <person name="Szajkowski L."/>
            <person name="Werner G."/>
            <person name="Zhou K."/>
            <person name="Grigoriev I.V."/>
            <person name="Rokhsar D.S."/>
            <person name="Grossman A.R."/>
        </authorList>
    </citation>
    <scope>NUCLEOTIDE SEQUENCE [LARGE SCALE GENOMIC DNA]</scope>
    <source>
        <strain evidence="3">CC-503</strain>
    </source>
</reference>
<organism evidence="2 3">
    <name type="scientific">Chlamydomonas reinhardtii</name>
    <name type="common">Chlamydomonas smithii</name>
    <dbReference type="NCBI Taxonomy" id="3055"/>
    <lineage>
        <taxon>Eukaryota</taxon>
        <taxon>Viridiplantae</taxon>
        <taxon>Chlorophyta</taxon>
        <taxon>core chlorophytes</taxon>
        <taxon>Chlorophyceae</taxon>
        <taxon>CS clade</taxon>
        <taxon>Chlamydomonadales</taxon>
        <taxon>Chlamydomonadaceae</taxon>
        <taxon>Chlamydomonas</taxon>
    </lineage>
</organism>
<proteinExistence type="predicted"/>
<dbReference type="KEGG" id="cre:CHLRE_01g041200v5"/>
<feature type="compositionally biased region" description="Low complexity" evidence="1">
    <location>
        <begin position="562"/>
        <end position="584"/>
    </location>
</feature>
<feature type="compositionally biased region" description="Basic and acidic residues" evidence="1">
    <location>
        <begin position="128"/>
        <end position="139"/>
    </location>
</feature>
<evidence type="ECO:0000313" key="2">
    <source>
        <dbReference type="EMBL" id="PNW88709.1"/>
    </source>
</evidence>
<evidence type="ECO:0000256" key="1">
    <source>
        <dbReference type="SAM" id="MobiDB-lite"/>
    </source>
</evidence>
<feature type="region of interest" description="Disordered" evidence="1">
    <location>
        <begin position="562"/>
        <end position="587"/>
    </location>
</feature>
<evidence type="ECO:0000313" key="3">
    <source>
        <dbReference type="Proteomes" id="UP000006906"/>
    </source>
</evidence>
<feature type="compositionally biased region" description="Low complexity" evidence="1">
    <location>
        <begin position="62"/>
        <end position="80"/>
    </location>
</feature>
<name>A0A2K3E7E1_CHLRE</name>
<sequence length="643" mass="64254">MAVISHADPDAGNSTSSSSSGGASDVSDDLHQPKRSNHLAGPAGTQDNHDQPPSNNHNQRHQAQPQPQPQALLPSCPQQQRPGAWVPAAFRTAGANAADYEDGIEDPMGPHEEGREAVTAPAEEEEEAARRQAEAREEEREQVVAALEAKVRALMRRCADLTDELIDARHTAHRRVEAAQEEAAAARRQAAFCDEEVRRLGRKLAALRAEQADAVDWAAQRMLDLQRKLEAERCAHEATRRQLLQLQQGQMAAALRRWSATGGATSAVSGAPATNGSSPLRHLHTQHPHAHGLSSHSHSHHLHAVALHEHVLTLTTGGGGGGGHVGHAVGAAELQAAFRAGLLAGGRQAAAHAGPAAMAAAAAAAVPAGTGVPPTALPGAEVLTLQTTGSGGSCGNASGSEGASGGGANKVPAVPAPVPAPAATQLPPPPLPLLLPCELAQANAQHPAGGDVASQPPAFLSSGACLQGATVAALAAVSPHQYKTRQVASGAAWGTADANTAAATAAAGAAHTSGAGAEGDGGAGGGCGDGDECAGLLGRGRGEDAGMPRRCSDGSVSVGSVCGIGSGPASPSSSAPHSATHSKSGSPAAWGVGWTTGIAASQAASAAAAVAAAAAGKAAERLAEVKLRREGGKAGANQRIHGM</sequence>
<feature type="region of interest" description="Disordered" evidence="1">
    <location>
        <begin position="389"/>
        <end position="411"/>
    </location>
</feature>
<keyword evidence="3" id="KW-1185">Reference proteome</keyword>
<dbReference type="InParanoid" id="A0A2K3E7E1"/>
<feature type="region of interest" description="Disordered" evidence="1">
    <location>
        <begin position="1"/>
        <end position="139"/>
    </location>
</feature>